<evidence type="ECO:0000256" key="6">
    <source>
        <dbReference type="ARBA" id="ARBA00022989"/>
    </source>
</evidence>
<dbReference type="PANTHER" id="PTHR43357:SF3">
    <property type="entry name" value="FE(3+)-TRANSPORT SYSTEM PERMEASE PROTEIN FBPB 2"/>
    <property type="match status" value="1"/>
</dbReference>
<feature type="transmembrane region" description="Helical" evidence="8">
    <location>
        <begin position="380"/>
        <end position="402"/>
    </location>
</feature>
<keyword evidence="4" id="KW-0997">Cell inner membrane</keyword>
<comment type="caution">
    <text evidence="10">The sequence shown here is derived from an EMBL/GenBank/DDBJ whole genome shotgun (WGS) entry which is preliminary data.</text>
</comment>
<keyword evidence="11" id="KW-1185">Reference proteome</keyword>
<evidence type="ECO:0000256" key="7">
    <source>
        <dbReference type="ARBA" id="ARBA00023136"/>
    </source>
</evidence>
<feature type="transmembrane region" description="Helical" evidence="8">
    <location>
        <begin position="318"/>
        <end position="342"/>
    </location>
</feature>
<dbReference type="Gene3D" id="1.10.3720.10">
    <property type="entry name" value="MetI-like"/>
    <property type="match status" value="2"/>
</dbReference>
<organism evidence="10 11">
    <name type="scientific">Paenibacillus baimaensis</name>
    <dbReference type="NCBI Taxonomy" id="2982185"/>
    <lineage>
        <taxon>Bacteria</taxon>
        <taxon>Bacillati</taxon>
        <taxon>Bacillota</taxon>
        <taxon>Bacilli</taxon>
        <taxon>Bacillales</taxon>
        <taxon>Paenibacillaceae</taxon>
        <taxon>Paenibacillus</taxon>
    </lineage>
</organism>
<dbReference type="InterPro" id="IPR035906">
    <property type="entry name" value="MetI-like_sf"/>
</dbReference>
<evidence type="ECO:0000256" key="8">
    <source>
        <dbReference type="RuleBase" id="RU363032"/>
    </source>
</evidence>
<feature type="transmembrane region" description="Helical" evidence="8">
    <location>
        <begin position="86"/>
        <end position="109"/>
    </location>
</feature>
<keyword evidence="6 8" id="KW-1133">Transmembrane helix</keyword>
<feature type="transmembrane region" description="Helical" evidence="8">
    <location>
        <begin position="163"/>
        <end position="189"/>
    </location>
</feature>
<accession>A0ABT2U8J2</accession>
<keyword evidence="5 8" id="KW-0812">Transmembrane</keyword>
<evidence type="ECO:0000256" key="4">
    <source>
        <dbReference type="ARBA" id="ARBA00022519"/>
    </source>
</evidence>
<dbReference type="CDD" id="cd06261">
    <property type="entry name" value="TM_PBP2"/>
    <property type="match status" value="2"/>
</dbReference>
<gene>
    <name evidence="10" type="ORF">OB236_02290</name>
</gene>
<feature type="transmembrane region" description="Helical" evidence="8">
    <location>
        <begin position="210"/>
        <end position="233"/>
    </location>
</feature>
<feature type="transmembrane region" description="Helical" evidence="8">
    <location>
        <begin position="274"/>
        <end position="293"/>
    </location>
</feature>
<keyword evidence="7 8" id="KW-0472">Membrane</keyword>
<dbReference type="SUPFAM" id="SSF161098">
    <property type="entry name" value="MetI-like"/>
    <property type="match status" value="2"/>
</dbReference>
<dbReference type="PROSITE" id="PS50928">
    <property type="entry name" value="ABC_TM1"/>
    <property type="match status" value="2"/>
</dbReference>
<dbReference type="InterPro" id="IPR000515">
    <property type="entry name" value="MetI-like"/>
</dbReference>
<dbReference type="Pfam" id="PF00528">
    <property type="entry name" value="BPD_transp_1"/>
    <property type="match status" value="2"/>
</dbReference>
<reference evidence="10 11" key="1">
    <citation type="submission" date="2022-09" db="EMBL/GenBank/DDBJ databases">
        <authorList>
            <person name="Han X.L."/>
            <person name="Wang Q."/>
            <person name="Lu T."/>
        </authorList>
    </citation>
    <scope>NUCLEOTIDE SEQUENCE [LARGE SCALE GENOMIC DNA]</scope>
    <source>
        <strain evidence="10 11">WQ 127069</strain>
    </source>
</reference>
<feature type="transmembrane region" description="Helical" evidence="8">
    <location>
        <begin position="414"/>
        <end position="436"/>
    </location>
</feature>
<keyword evidence="3" id="KW-1003">Cell membrane</keyword>
<dbReference type="PANTHER" id="PTHR43357">
    <property type="entry name" value="INNER MEMBRANE ABC TRANSPORTER PERMEASE PROTEIN YDCV"/>
    <property type="match status" value="1"/>
</dbReference>
<feature type="domain" description="ABC transmembrane type-1" evidence="9">
    <location>
        <begin position="376"/>
        <end position="570"/>
    </location>
</feature>
<evidence type="ECO:0000313" key="10">
    <source>
        <dbReference type="EMBL" id="MCU6790948.1"/>
    </source>
</evidence>
<comment type="similarity">
    <text evidence="8">Belongs to the binding-protein-dependent transport system permease family.</text>
</comment>
<keyword evidence="2 8" id="KW-0813">Transport</keyword>
<evidence type="ECO:0000256" key="5">
    <source>
        <dbReference type="ARBA" id="ARBA00022692"/>
    </source>
</evidence>
<evidence type="ECO:0000256" key="2">
    <source>
        <dbReference type="ARBA" id="ARBA00022448"/>
    </source>
</evidence>
<feature type="transmembrane region" description="Helical" evidence="8">
    <location>
        <begin position="551"/>
        <end position="570"/>
    </location>
</feature>
<dbReference type="RefSeq" id="WP_262682504.1">
    <property type="nucleotide sequence ID" value="NZ_JAOQIO010000007.1"/>
</dbReference>
<feature type="transmembrane region" description="Helical" evidence="8">
    <location>
        <begin position="442"/>
        <end position="459"/>
    </location>
</feature>
<evidence type="ECO:0000256" key="1">
    <source>
        <dbReference type="ARBA" id="ARBA00004429"/>
    </source>
</evidence>
<feature type="transmembrane region" description="Helical" evidence="8">
    <location>
        <begin position="498"/>
        <end position="519"/>
    </location>
</feature>
<proteinExistence type="inferred from homology"/>
<dbReference type="EMBL" id="JAOQIO010000007">
    <property type="protein sequence ID" value="MCU6790948.1"/>
    <property type="molecule type" value="Genomic_DNA"/>
</dbReference>
<feature type="transmembrane region" description="Helical" evidence="8">
    <location>
        <begin position="33"/>
        <end position="51"/>
    </location>
</feature>
<sequence length="584" mass="64279">MNTNLEQTGLRKNGSGADKAPNRLASRVWLQRIALGLGFVSVILMFVFPIMKLMALSFVHKTGTGLGVYIDLLSEARTWKTMESTLIIISGSTLVALILGVGMAWLIAYSNLSHKAWLHMIVMLSFIIPSYVVTLAWTSFTGVQGPIAEFLHLFSEDMKPWSMYSYGGIIFVMGIHHYPLVYLLTVGVLRRIPRELEWASRSGGAGRWTTFRTITLPLAIPGIASGGLLAFLASLDNFGIPAFLGIPANITVLSTLIYEQVVGFGPSAFARSSALAVLLGVVALVGTSIQWLVQRSYKTSETAYEDMLPRFQLGKRKWLWTGLVWLFLAVITFLPLVSMLMYSLKKAYGLPFGWDNTTMDHYRFVLWENSKAHHAIGNSFTLSLVTLIVCMILGTAFAYYRLKRPTLLVKGMDLVISLPYALPGIVFGLAMILTWMEPIPGWNPGIYGSMAILFIAYMIRFMTLQVRSSMTAFQQIDASAEEAARISGAGWSSVWRKILLPLTLPGILAGSMLVFLSALTELTVSSLLWSSGSETIGVVIFNFEQAGSTNYSTALSCVIVALIMILMILLQAVKWTAQRKGGAL</sequence>
<feature type="transmembrane region" description="Helical" evidence="8">
    <location>
        <begin position="121"/>
        <end position="143"/>
    </location>
</feature>
<evidence type="ECO:0000256" key="3">
    <source>
        <dbReference type="ARBA" id="ARBA00022475"/>
    </source>
</evidence>
<dbReference type="Proteomes" id="UP001652445">
    <property type="component" value="Unassembled WGS sequence"/>
</dbReference>
<protein>
    <submittedName>
        <fullName evidence="10">Iron ABC transporter permease</fullName>
    </submittedName>
</protein>
<name>A0ABT2U8J2_9BACL</name>
<feature type="domain" description="ABC transmembrane type-1" evidence="9">
    <location>
        <begin position="82"/>
        <end position="290"/>
    </location>
</feature>
<comment type="subcellular location">
    <subcellularLocation>
        <location evidence="1">Cell inner membrane</location>
        <topology evidence="1">Multi-pass membrane protein</topology>
    </subcellularLocation>
    <subcellularLocation>
        <location evidence="8">Cell membrane</location>
        <topology evidence="8">Multi-pass membrane protein</topology>
    </subcellularLocation>
</comment>
<evidence type="ECO:0000313" key="11">
    <source>
        <dbReference type="Proteomes" id="UP001652445"/>
    </source>
</evidence>
<evidence type="ECO:0000259" key="9">
    <source>
        <dbReference type="PROSITE" id="PS50928"/>
    </source>
</evidence>